<dbReference type="AlphaFoldDB" id="A0A2S9CXC7"/>
<dbReference type="Pfam" id="PF07715">
    <property type="entry name" value="Plug"/>
    <property type="match status" value="1"/>
</dbReference>
<gene>
    <name evidence="14" type="ORF">CQ022_02615</name>
    <name evidence="15" type="ORF">CQ033_10375</name>
</gene>
<comment type="subcellular location">
    <subcellularLocation>
        <location evidence="1 8">Cell outer membrane</location>
        <topology evidence="1 8">Multi-pass membrane protein</topology>
    </subcellularLocation>
</comment>
<dbReference type="GO" id="GO:0009279">
    <property type="term" value="C:cell outer membrane"/>
    <property type="evidence" value="ECO:0007669"/>
    <property type="project" value="UniProtKB-SubCell"/>
</dbReference>
<dbReference type="EMBL" id="PCPH01000002">
    <property type="protein sequence ID" value="PRB91099.1"/>
    <property type="molecule type" value="Genomic_DNA"/>
</dbReference>
<keyword evidence="3 8" id="KW-1134">Transmembrane beta strand</keyword>
<evidence type="ECO:0000259" key="12">
    <source>
        <dbReference type="Pfam" id="PF07715"/>
    </source>
</evidence>
<evidence type="ECO:0000256" key="5">
    <source>
        <dbReference type="ARBA" id="ARBA00023077"/>
    </source>
</evidence>
<dbReference type="NCBIfam" id="TIGR04056">
    <property type="entry name" value="OMP_RagA_SusC"/>
    <property type="match status" value="1"/>
</dbReference>
<accession>A0A2S9CXC7</accession>
<dbReference type="Pfam" id="PF00593">
    <property type="entry name" value="TonB_dep_Rec_b-barrel"/>
    <property type="match status" value="1"/>
</dbReference>
<dbReference type="NCBIfam" id="TIGR04057">
    <property type="entry name" value="SusC_RagA_signa"/>
    <property type="match status" value="1"/>
</dbReference>
<reference evidence="16 17" key="1">
    <citation type="submission" date="2017-09" db="EMBL/GenBank/DDBJ databases">
        <title>Genomic, metabolic, and phenotypic characteristics of bacterial isolates from the natural microbiome of the model nematode Caenorhabditis elegans.</title>
        <authorList>
            <person name="Zimmermann J."/>
            <person name="Obeng N."/>
            <person name="Yang W."/>
            <person name="Obeng O."/>
            <person name="Kissoyan K."/>
            <person name="Pees B."/>
            <person name="Dirksen P."/>
            <person name="Hoppner M."/>
            <person name="Franke A."/>
            <person name="Rosenstiel P."/>
            <person name="Leippe M."/>
            <person name="Dierking K."/>
            <person name="Kaleta C."/>
            <person name="Schulenburg H."/>
        </authorList>
    </citation>
    <scope>NUCLEOTIDE SEQUENCE [LARGE SCALE GENOMIC DNA]</scope>
    <source>
        <strain evidence="14 17">MYb25</strain>
        <strain evidence="15 16">MYb44</strain>
    </source>
</reference>
<keyword evidence="7 8" id="KW-0998">Cell outer membrane</keyword>
<evidence type="ECO:0000256" key="1">
    <source>
        <dbReference type="ARBA" id="ARBA00004571"/>
    </source>
</evidence>
<evidence type="ECO:0000256" key="4">
    <source>
        <dbReference type="ARBA" id="ARBA00022692"/>
    </source>
</evidence>
<feature type="chain" id="PRO_5015412534" evidence="10">
    <location>
        <begin position="23"/>
        <end position="1074"/>
    </location>
</feature>
<dbReference type="Gene3D" id="2.170.130.10">
    <property type="entry name" value="TonB-dependent receptor, plug domain"/>
    <property type="match status" value="1"/>
</dbReference>
<keyword evidence="6 8" id="KW-0472">Membrane</keyword>
<evidence type="ECO:0000256" key="7">
    <source>
        <dbReference type="ARBA" id="ARBA00023237"/>
    </source>
</evidence>
<dbReference type="InterPro" id="IPR000531">
    <property type="entry name" value="Beta-barrel_TonB"/>
</dbReference>
<keyword evidence="2 8" id="KW-0813">Transport</keyword>
<evidence type="ECO:0000313" key="14">
    <source>
        <dbReference type="EMBL" id="PRB85178.1"/>
    </source>
</evidence>
<dbReference type="OrthoDB" id="9768177at2"/>
<dbReference type="InterPro" id="IPR039426">
    <property type="entry name" value="TonB-dep_rcpt-like"/>
</dbReference>
<evidence type="ECO:0000256" key="6">
    <source>
        <dbReference type="ARBA" id="ARBA00023136"/>
    </source>
</evidence>
<feature type="signal peptide" evidence="10">
    <location>
        <begin position="1"/>
        <end position="22"/>
    </location>
</feature>
<dbReference type="Gene3D" id="2.40.170.20">
    <property type="entry name" value="TonB-dependent receptor, beta-barrel domain"/>
    <property type="match status" value="1"/>
</dbReference>
<dbReference type="SUPFAM" id="SSF56935">
    <property type="entry name" value="Porins"/>
    <property type="match status" value="1"/>
</dbReference>
<dbReference type="InterPro" id="IPR036942">
    <property type="entry name" value="Beta-barrel_TonB_sf"/>
</dbReference>
<keyword evidence="4 8" id="KW-0812">Transmembrane</keyword>
<dbReference type="Pfam" id="PF16344">
    <property type="entry name" value="FecR_C"/>
    <property type="match status" value="1"/>
</dbReference>
<evidence type="ECO:0000256" key="9">
    <source>
        <dbReference type="RuleBase" id="RU003357"/>
    </source>
</evidence>
<dbReference type="RefSeq" id="WP_105682485.1">
    <property type="nucleotide sequence ID" value="NZ_JBBGZD010000001.1"/>
</dbReference>
<feature type="domain" description="Protein FecR C-terminal" evidence="13">
    <location>
        <begin position="35"/>
        <end position="100"/>
    </location>
</feature>
<evidence type="ECO:0000259" key="11">
    <source>
        <dbReference type="Pfam" id="PF00593"/>
    </source>
</evidence>
<dbReference type="Proteomes" id="UP000238534">
    <property type="component" value="Unassembled WGS sequence"/>
</dbReference>
<sequence>MKKTTISMMLLGLLCAPQFTYAEANKCFQQSVIQRKTPLIKIFEKLSKEHGVKFFYSVSDLKDIQVDESQVNYQSLSSSLDYLKKNIGLDFNVDQKTVTVRLNARAMAKIQRNNVQQSAEYLNPIKDTVTSREKNIDEVVLVGYGKQSKKNNSGSISSIDEKQMKGIASSNFGDIIAGKATGVQITQANATPGGSPSIRVRGIGTLTAGSNPLIVVDGLPLTEGSNLNAIDPNSIAKIDILKDAASAAIYGSRGANGVIIIETKQGKKGRMAVSFDSYYGMQMRSDNVKLVNAYDMATFLKEARDNNYLSKGSNRSISDDNATRISKGASLRELIPDYLAPYLAKQPGLTDTDWLNTVMKPAPISQTSLNVTGGSDKSKYAFTMSYFNQKGLVIGTDYEKFSTSVNLSTELTDKWKIGVTMTPSYATGTINAAENSRSYNPLQMATAMYPFFKPYNDDGSLAISKQILGNTATDGALVENPVAIQEMTNRKYTLFKTFGNIFTELELLKGLKYRLSVGGDYTNYEYNFFDPSTVGAYRAAAPDVTFANRTEYIRKNYLIENLLSFDKKWGEHRIDAIAGQSFQQEDNTQLLTEATAFPDNSIRNIAGGTSFKNTLTQYKWRLMSYFTRVNYTFDNKYNLMASYRRDGSSRFGKNSKWGDFYAFSAGWTISNENFFPENTIVTDLKLRYSLGSNGNNQIPNFGALSLMNPDNYNFGGVLTPGYTTATAPNPNISWEKSRSNNFGIDFSLFKNILNISADYYILNRDGLLLDVPVPQQSGFSTSLQNIGKIKNSGFELQIASKTFNIANDFTYSGSFNFSTNKNEVLALANGQNQIITGENNFSVTKVGGSIGEMYGYNIVGIYKTQAEINNSPHITGTMVGDYIMEDLNGDGKIDVNDKRSFGSGVPKYILGFNNNFRYGLFELSFSLYSEIGKRIYNADAVTTLESGEGFGMASQYYFDNRYNAATNPNGFFGMPNMNFSNNRKEARTSNLYFKNADYVRLRSLRLAFNFPKSMLGNIGLENAQIYLVGNNLFTLSKYKGMNIDATSDNVLTQGFDQAYYPVAKIYSVGFNLKF</sequence>
<evidence type="ECO:0000256" key="8">
    <source>
        <dbReference type="PROSITE-ProRule" id="PRU01360"/>
    </source>
</evidence>
<comment type="caution">
    <text evidence="14">The sequence shown here is derived from an EMBL/GenBank/DDBJ whole genome shotgun (WGS) entry which is preliminary data.</text>
</comment>
<evidence type="ECO:0000313" key="16">
    <source>
        <dbReference type="Proteomes" id="UP000238325"/>
    </source>
</evidence>
<dbReference type="InterPro" id="IPR023996">
    <property type="entry name" value="TonB-dep_OMP_SusC/RagA"/>
</dbReference>
<name>A0A2S9CXC7_CHRCI</name>
<dbReference type="InterPro" id="IPR037066">
    <property type="entry name" value="Plug_dom_sf"/>
</dbReference>
<dbReference type="InterPro" id="IPR032508">
    <property type="entry name" value="FecR_C"/>
</dbReference>
<dbReference type="EMBL" id="PCPP01000001">
    <property type="protein sequence ID" value="PRB85178.1"/>
    <property type="molecule type" value="Genomic_DNA"/>
</dbReference>
<evidence type="ECO:0000256" key="3">
    <source>
        <dbReference type="ARBA" id="ARBA00022452"/>
    </source>
</evidence>
<feature type="domain" description="TonB-dependent receptor plug" evidence="12">
    <location>
        <begin position="149"/>
        <end position="258"/>
    </location>
</feature>
<proteinExistence type="inferred from homology"/>
<dbReference type="InterPro" id="IPR012910">
    <property type="entry name" value="Plug_dom"/>
</dbReference>
<feature type="domain" description="TonB-dependent receptor-like beta-barrel" evidence="11">
    <location>
        <begin position="511"/>
        <end position="886"/>
    </location>
</feature>
<evidence type="ECO:0000256" key="10">
    <source>
        <dbReference type="SAM" id="SignalP"/>
    </source>
</evidence>
<comment type="similarity">
    <text evidence="8 9">Belongs to the TonB-dependent receptor family.</text>
</comment>
<protein>
    <submittedName>
        <fullName evidence="14">SusC/RagA family TonB-linked outer membrane protein</fullName>
    </submittedName>
</protein>
<dbReference type="Proteomes" id="UP000238325">
    <property type="component" value="Unassembled WGS sequence"/>
</dbReference>
<keyword evidence="10" id="KW-0732">Signal</keyword>
<keyword evidence="5 9" id="KW-0798">TonB box</keyword>
<organism evidence="14 17">
    <name type="scientific">Chryseobacterium culicis</name>
    <dbReference type="NCBI Taxonomy" id="680127"/>
    <lineage>
        <taxon>Bacteria</taxon>
        <taxon>Pseudomonadati</taxon>
        <taxon>Bacteroidota</taxon>
        <taxon>Flavobacteriia</taxon>
        <taxon>Flavobacteriales</taxon>
        <taxon>Weeksellaceae</taxon>
        <taxon>Chryseobacterium group</taxon>
        <taxon>Chryseobacterium</taxon>
    </lineage>
</organism>
<dbReference type="InterPro" id="IPR023997">
    <property type="entry name" value="TonB-dep_OMP_SusC/RagA_CS"/>
</dbReference>
<evidence type="ECO:0000313" key="15">
    <source>
        <dbReference type="EMBL" id="PRB91099.1"/>
    </source>
</evidence>
<evidence type="ECO:0000256" key="2">
    <source>
        <dbReference type="ARBA" id="ARBA00022448"/>
    </source>
</evidence>
<evidence type="ECO:0000259" key="13">
    <source>
        <dbReference type="Pfam" id="PF16344"/>
    </source>
</evidence>
<dbReference type="PROSITE" id="PS52016">
    <property type="entry name" value="TONB_DEPENDENT_REC_3"/>
    <property type="match status" value="1"/>
</dbReference>
<keyword evidence="16" id="KW-1185">Reference proteome</keyword>
<evidence type="ECO:0000313" key="17">
    <source>
        <dbReference type="Proteomes" id="UP000238534"/>
    </source>
</evidence>